<organism evidence="2 3">
    <name type="scientific">Hucho hucho</name>
    <name type="common">huchen</name>
    <dbReference type="NCBI Taxonomy" id="62062"/>
    <lineage>
        <taxon>Eukaryota</taxon>
        <taxon>Metazoa</taxon>
        <taxon>Chordata</taxon>
        <taxon>Craniata</taxon>
        <taxon>Vertebrata</taxon>
        <taxon>Euteleostomi</taxon>
        <taxon>Actinopterygii</taxon>
        <taxon>Neopterygii</taxon>
        <taxon>Teleostei</taxon>
        <taxon>Protacanthopterygii</taxon>
        <taxon>Salmoniformes</taxon>
        <taxon>Salmonidae</taxon>
        <taxon>Salmoninae</taxon>
        <taxon>Hucho</taxon>
    </lineage>
</organism>
<protein>
    <submittedName>
        <fullName evidence="2">Uncharacterized protein</fullName>
    </submittedName>
</protein>
<dbReference type="Ensembl" id="ENSHHUT00000010271.1">
    <property type="protein sequence ID" value="ENSHHUP00000009963.1"/>
    <property type="gene ID" value="ENSHHUG00000006079.1"/>
</dbReference>
<dbReference type="AlphaFoldDB" id="A0A4W5JY64"/>
<feature type="compositionally biased region" description="Polar residues" evidence="1">
    <location>
        <begin position="1"/>
        <end position="11"/>
    </location>
</feature>
<reference evidence="2" key="2">
    <citation type="submission" date="2025-08" db="UniProtKB">
        <authorList>
            <consortium name="Ensembl"/>
        </authorList>
    </citation>
    <scope>IDENTIFICATION</scope>
</reference>
<sequence length="202" mass="22851">MKSRSESNLSQSDEEGCTLSGRRNVDLDQASSHPKRGLLHSSPDSLADSWFRVKHSREQLYGSPLYQSYEESDPDLSRSLGVHALIENIVSFISGDAGNTPAFKEPEESMSTSPQGTILAMVQQQNRAEVRTILVIDQQQNRAEVRTILVIDQQQNRAEVRTILVIDQQQNRAEVRTILVIDQQQNRAEVRTILVIDQQQNR</sequence>
<dbReference type="GeneTree" id="ENSGT00940000177441"/>
<evidence type="ECO:0000256" key="1">
    <source>
        <dbReference type="SAM" id="MobiDB-lite"/>
    </source>
</evidence>
<proteinExistence type="predicted"/>
<evidence type="ECO:0000313" key="2">
    <source>
        <dbReference type="Ensembl" id="ENSHHUP00000009963.1"/>
    </source>
</evidence>
<name>A0A4W5JY64_9TELE</name>
<accession>A0A4W5JY64</accession>
<reference evidence="2" key="3">
    <citation type="submission" date="2025-09" db="UniProtKB">
        <authorList>
            <consortium name="Ensembl"/>
        </authorList>
    </citation>
    <scope>IDENTIFICATION</scope>
</reference>
<keyword evidence="3" id="KW-1185">Reference proteome</keyword>
<dbReference type="STRING" id="62062.ENSHHUP00000009963"/>
<evidence type="ECO:0000313" key="3">
    <source>
        <dbReference type="Proteomes" id="UP000314982"/>
    </source>
</evidence>
<feature type="region of interest" description="Disordered" evidence="1">
    <location>
        <begin position="1"/>
        <end position="41"/>
    </location>
</feature>
<reference evidence="3" key="1">
    <citation type="submission" date="2018-06" db="EMBL/GenBank/DDBJ databases">
        <title>Genome assembly of Danube salmon.</title>
        <authorList>
            <person name="Macqueen D.J."/>
            <person name="Gundappa M.K."/>
        </authorList>
    </citation>
    <scope>NUCLEOTIDE SEQUENCE [LARGE SCALE GENOMIC DNA]</scope>
</reference>
<dbReference type="Proteomes" id="UP000314982">
    <property type="component" value="Unassembled WGS sequence"/>
</dbReference>